<keyword evidence="2" id="KW-0805">Transcription regulation</keyword>
<dbReference type="RefSeq" id="WP_124728975.1">
    <property type="nucleotide sequence ID" value="NZ_CBCSKC010000002.1"/>
</dbReference>
<dbReference type="InterPro" id="IPR005119">
    <property type="entry name" value="LysR_subst-bd"/>
</dbReference>
<dbReference type="Gene3D" id="1.10.10.10">
    <property type="entry name" value="Winged helix-like DNA-binding domain superfamily/Winged helix DNA-binding domain"/>
    <property type="match status" value="1"/>
</dbReference>
<evidence type="ECO:0000313" key="6">
    <source>
        <dbReference type="EMBL" id="AZG71322.1"/>
    </source>
</evidence>
<dbReference type="InterPro" id="IPR000847">
    <property type="entry name" value="LysR_HTH_N"/>
</dbReference>
<organism evidence="6 7">
    <name type="scientific">Shewanella livingstonensis</name>
    <dbReference type="NCBI Taxonomy" id="150120"/>
    <lineage>
        <taxon>Bacteria</taxon>
        <taxon>Pseudomonadati</taxon>
        <taxon>Pseudomonadota</taxon>
        <taxon>Gammaproteobacteria</taxon>
        <taxon>Alteromonadales</taxon>
        <taxon>Shewanellaceae</taxon>
        <taxon>Shewanella</taxon>
    </lineage>
</organism>
<dbReference type="SUPFAM" id="SSF46785">
    <property type="entry name" value="Winged helix' DNA-binding domain"/>
    <property type="match status" value="1"/>
</dbReference>
<dbReference type="Pfam" id="PF00126">
    <property type="entry name" value="HTH_1"/>
    <property type="match status" value="1"/>
</dbReference>
<dbReference type="Gene3D" id="3.40.190.10">
    <property type="entry name" value="Periplasmic binding protein-like II"/>
    <property type="match status" value="2"/>
</dbReference>
<proteinExistence type="inferred from homology"/>
<feature type="domain" description="HTH lysR-type" evidence="5">
    <location>
        <begin position="2"/>
        <end position="59"/>
    </location>
</feature>
<dbReference type="PANTHER" id="PTHR30579">
    <property type="entry name" value="TRANSCRIPTIONAL REGULATOR"/>
    <property type="match status" value="1"/>
</dbReference>
<dbReference type="OrthoDB" id="5723059at2"/>
<gene>
    <name evidence="6" type="ORF">EGC82_00195</name>
</gene>
<evidence type="ECO:0000256" key="4">
    <source>
        <dbReference type="ARBA" id="ARBA00023163"/>
    </source>
</evidence>
<dbReference type="EMBL" id="CP034015">
    <property type="protein sequence ID" value="AZG71322.1"/>
    <property type="molecule type" value="Genomic_DNA"/>
</dbReference>
<dbReference type="SUPFAM" id="SSF53850">
    <property type="entry name" value="Periplasmic binding protein-like II"/>
    <property type="match status" value="1"/>
</dbReference>
<dbReference type="PANTHER" id="PTHR30579:SF7">
    <property type="entry name" value="HTH-TYPE TRANSCRIPTIONAL REGULATOR LRHA-RELATED"/>
    <property type="match status" value="1"/>
</dbReference>
<keyword evidence="3" id="KW-0238">DNA-binding</keyword>
<evidence type="ECO:0000256" key="2">
    <source>
        <dbReference type="ARBA" id="ARBA00023015"/>
    </source>
</evidence>
<keyword evidence="7" id="KW-1185">Reference proteome</keyword>
<dbReference type="FunFam" id="1.10.10.10:FF:000001">
    <property type="entry name" value="LysR family transcriptional regulator"/>
    <property type="match status" value="1"/>
</dbReference>
<accession>A0A3G8LR28</accession>
<dbReference type="Proteomes" id="UP000278035">
    <property type="component" value="Chromosome"/>
</dbReference>
<sequence>MLKIDLLESFIAIAECGNLSKAADKICRTQSTLSLQVKKLEESVGQSLLIRDNKGVTLTESGETLLSYAYKMMQLNSQALDELKDCQNREVIRLGVPTDFIKCYLSSCLLEFIREFTNIELVIDTDVSGNLYKRLHQGEFDVIVATHWQPPINGELLFTRRFHWVAAANGNAHKSKTIPVGLYPENCPIRAQVFANHQLSMRPIKVLLSTPSPQALCMAVENDIVIAPVAEFRINDQMQILDPLEHGLPPLPVFNESLYLNPDTQTHATLQLINLIKANVEHKGYQIDAPSI</sequence>
<evidence type="ECO:0000256" key="1">
    <source>
        <dbReference type="ARBA" id="ARBA00009437"/>
    </source>
</evidence>
<dbReference type="AlphaFoldDB" id="A0A3G8LR28"/>
<evidence type="ECO:0000313" key="7">
    <source>
        <dbReference type="Proteomes" id="UP000278035"/>
    </source>
</evidence>
<reference evidence="7" key="1">
    <citation type="submission" date="2018-11" db="EMBL/GenBank/DDBJ databases">
        <title>Shewanella sp. M2.</title>
        <authorList>
            <person name="Hwang Y.J."/>
            <person name="Hwang C.Y."/>
        </authorList>
    </citation>
    <scope>NUCLEOTIDE SEQUENCE [LARGE SCALE GENOMIC DNA]</scope>
    <source>
        <strain evidence="7">LMG 19866</strain>
    </source>
</reference>
<dbReference type="InterPro" id="IPR050176">
    <property type="entry name" value="LTTR"/>
</dbReference>
<dbReference type="KEGG" id="slj:EGC82_00195"/>
<dbReference type="GO" id="GO:0003700">
    <property type="term" value="F:DNA-binding transcription factor activity"/>
    <property type="evidence" value="ECO:0007669"/>
    <property type="project" value="InterPro"/>
</dbReference>
<dbReference type="GO" id="GO:0003677">
    <property type="term" value="F:DNA binding"/>
    <property type="evidence" value="ECO:0007669"/>
    <property type="project" value="UniProtKB-KW"/>
</dbReference>
<name>A0A3G8LR28_9GAMM</name>
<evidence type="ECO:0000256" key="3">
    <source>
        <dbReference type="ARBA" id="ARBA00023125"/>
    </source>
</evidence>
<keyword evidence="4" id="KW-0804">Transcription</keyword>
<dbReference type="PROSITE" id="PS50931">
    <property type="entry name" value="HTH_LYSR"/>
    <property type="match status" value="1"/>
</dbReference>
<dbReference type="InterPro" id="IPR036388">
    <property type="entry name" value="WH-like_DNA-bd_sf"/>
</dbReference>
<dbReference type="Pfam" id="PF03466">
    <property type="entry name" value="LysR_substrate"/>
    <property type="match status" value="1"/>
</dbReference>
<dbReference type="InterPro" id="IPR036390">
    <property type="entry name" value="WH_DNA-bd_sf"/>
</dbReference>
<protein>
    <submittedName>
        <fullName evidence="6">LysR family transcriptional regulator</fullName>
    </submittedName>
</protein>
<comment type="similarity">
    <text evidence="1">Belongs to the LysR transcriptional regulatory family.</text>
</comment>
<evidence type="ECO:0000259" key="5">
    <source>
        <dbReference type="PROSITE" id="PS50931"/>
    </source>
</evidence>
<dbReference type="PRINTS" id="PR00039">
    <property type="entry name" value="HTHLYSR"/>
</dbReference>